<feature type="compositionally biased region" description="Polar residues" evidence="1">
    <location>
        <begin position="218"/>
        <end position="228"/>
    </location>
</feature>
<dbReference type="Proteomes" id="UP000824540">
    <property type="component" value="Unassembled WGS sequence"/>
</dbReference>
<dbReference type="PANTHER" id="PTHR15446:SF2">
    <property type="entry name" value="UROPLAKIN-3B-LIKE PROTEIN 1-RELATED"/>
    <property type="match status" value="1"/>
</dbReference>
<evidence type="ECO:0000313" key="3">
    <source>
        <dbReference type="EMBL" id="KAG9341444.1"/>
    </source>
</evidence>
<dbReference type="PANTHER" id="PTHR15446">
    <property type="entry name" value="UROPLAKIN III"/>
    <property type="match status" value="1"/>
</dbReference>
<evidence type="ECO:0000256" key="2">
    <source>
        <dbReference type="SAM" id="SignalP"/>
    </source>
</evidence>
<dbReference type="GO" id="GO:0016020">
    <property type="term" value="C:membrane"/>
    <property type="evidence" value="ECO:0007669"/>
    <property type="project" value="TreeGrafter"/>
</dbReference>
<dbReference type="EMBL" id="JAFBMS010000035">
    <property type="protein sequence ID" value="KAG9341444.1"/>
    <property type="molecule type" value="Genomic_DNA"/>
</dbReference>
<name>A0A8T2NN13_9TELE</name>
<gene>
    <name evidence="3" type="ORF">JZ751_019254</name>
</gene>
<feature type="signal peptide" evidence="2">
    <location>
        <begin position="1"/>
        <end position="21"/>
    </location>
</feature>
<sequence length="228" mass="24566">MGMTLLTVTVAVGLLIQGIVGQSSAETSVPVLTPSDFVGKVTSNTVILRPPIPTSKNYYLTKVGPPDDFTCRTVPDLSYFRVGSDGKFKYALLSMPNGTVLQETNWSSPITLISPKSPAAIDDSFAGRSAAMVVITTILSVAMGCCNKPEPMPVLGSLRVRKYDTHNLRDPEQHVNPAFEGDLKKFSSFAPEVLEHVPTPATDSELSDSVTLKRYKNNDVSQEGSKTS</sequence>
<organism evidence="3 4">
    <name type="scientific">Albula glossodonta</name>
    <name type="common">roundjaw bonefish</name>
    <dbReference type="NCBI Taxonomy" id="121402"/>
    <lineage>
        <taxon>Eukaryota</taxon>
        <taxon>Metazoa</taxon>
        <taxon>Chordata</taxon>
        <taxon>Craniata</taxon>
        <taxon>Vertebrata</taxon>
        <taxon>Euteleostomi</taxon>
        <taxon>Actinopterygii</taxon>
        <taxon>Neopterygii</taxon>
        <taxon>Teleostei</taxon>
        <taxon>Albuliformes</taxon>
        <taxon>Albulidae</taxon>
        <taxon>Albula</taxon>
    </lineage>
</organism>
<feature type="region of interest" description="Disordered" evidence="1">
    <location>
        <begin position="197"/>
        <end position="228"/>
    </location>
</feature>
<dbReference type="OrthoDB" id="9945328at2759"/>
<dbReference type="InterPro" id="IPR024831">
    <property type="entry name" value="Uroplakin-3"/>
</dbReference>
<reference evidence="3" key="1">
    <citation type="thesis" date="2021" institute="BYU ScholarsArchive" country="Provo, UT, USA">
        <title>Applications of and Algorithms for Genome Assembly and Genomic Analyses with an Emphasis on Marine Teleosts.</title>
        <authorList>
            <person name="Pickett B.D."/>
        </authorList>
    </citation>
    <scope>NUCLEOTIDE SEQUENCE</scope>
    <source>
        <strain evidence="3">HI-2016</strain>
    </source>
</reference>
<feature type="compositionally biased region" description="Polar residues" evidence="1">
    <location>
        <begin position="201"/>
        <end position="210"/>
    </location>
</feature>
<feature type="chain" id="PRO_5035731510" evidence="2">
    <location>
        <begin position="22"/>
        <end position="228"/>
    </location>
</feature>
<evidence type="ECO:0000313" key="4">
    <source>
        <dbReference type="Proteomes" id="UP000824540"/>
    </source>
</evidence>
<keyword evidence="2" id="KW-0732">Signal</keyword>
<comment type="caution">
    <text evidence="3">The sequence shown here is derived from an EMBL/GenBank/DDBJ whole genome shotgun (WGS) entry which is preliminary data.</text>
</comment>
<protein>
    <submittedName>
        <fullName evidence="3">Uncharacterized protein</fullName>
    </submittedName>
</protein>
<accession>A0A8T2NN13</accession>
<dbReference type="AlphaFoldDB" id="A0A8T2NN13"/>
<proteinExistence type="predicted"/>
<keyword evidence="4" id="KW-1185">Reference proteome</keyword>
<evidence type="ECO:0000256" key="1">
    <source>
        <dbReference type="SAM" id="MobiDB-lite"/>
    </source>
</evidence>